<protein>
    <submittedName>
        <fullName evidence="4">Helix-turn-helix transcriptional regulator</fullName>
    </submittedName>
</protein>
<name>A0A926FDY0_9FIRM</name>
<evidence type="ECO:0000259" key="3">
    <source>
        <dbReference type="PROSITE" id="PS50943"/>
    </source>
</evidence>
<dbReference type="GO" id="GO:0003677">
    <property type="term" value="F:DNA binding"/>
    <property type="evidence" value="ECO:0007669"/>
    <property type="project" value="UniProtKB-KW"/>
</dbReference>
<dbReference type="PANTHER" id="PTHR46797:SF1">
    <property type="entry name" value="METHYLPHOSPHONATE SYNTHASE"/>
    <property type="match status" value="1"/>
</dbReference>
<dbReference type="PROSITE" id="PS50943">
    <property type="entry name" value="HTH_CROC1"/>
    <property type="match status" value="1"/>
</dbReference>
<dbReference type="InterPro" id="IPR001387">
    <property type="entry name" value="Cro/C1-type_HTH"/>
</dbReference>
<feature type="domain" description="HTH cro/C1-type" evidence="3">
    <location>
        <begin position="7"/>
        <end position="62"/>
    </location>
</feature>
<organism evidence="4 5">
    <name type="scientific">Qingrenia yutianensis</name>
    <dbReference type="NCBI Taxonomy" id="2763676"/>
    <lineage>
        <taxon>Bacteria</taxon>
        <taxon>Bacillati</taxon>
        <taxon>Bacillota</taxon>
        <taxon>Clostridia</taxon>
        <taxon>Eubacteriales</taxon>
        <taxon>Oscillospiraceae</taxon>
        <taxon>Qingrenia</taxon>
    </lineage>
</organism>
<keyword evidence="2" id="KW-0175">Coiled coil</keyword>
<evidence type="ECO:0000313" key="5">
    <source>
        <dbReference type="Proteomes" id="UP000647416"/>
    </source>
</evidence>
<keyword evidence="5" id="KW-1185">Reference proteome</keyword>
<dbReference type="Proteomes" id="UP000647416">
    <property type="component" value="Unassembled WGS sequence"/>
</dbReference>
<feature type="coiled-coil region" evidence="2">
    <location>
        <begin position="167"/>
        <end position="194"/>
    </location>
</feature>
<accession>A0A926FDY0</accession>
<evidence type="ECO:0000256" key="1">
    <source>
        <dbReference type="ARBA" id="ARBA00023125"/>
    </source>
</evidence>
<dbReference type="GO" id="GO:0005829">
    <property type="term" value="C:cytosol"/>
    <property type="evidence" value="ECO:0007669"/>
    <property type="project" value="TreeGrafter"/>
</dbReference>
<dbReference type="PANTHER" id="PTHR46797">
    <property type="entry name" value="HTH-TYPE TRANSCRIPTIONAL REGULATOR"/>
    <property type="match status" value="1"/>
</dbReference>
<keyword evidence="1" id="KW-0238">DNA-binding</keyword>
<dbReference type="Pfam" id="PF01381">
    <property type="entry name" value="HTH_3"/>
    <property type="match status" value="1"/>
</dbReference>
<dbReference type="InterPro" id="IPR010982">
    <property type="entry name" value="Lambda_DNA-bd_dom_sf"/>
</dbReference>
<evidence type="ECO:0000313" key="4">
    <source>
        <dbReference type="EMBL" id="MBC8597437.1"/>
    </source>
</evidence>
<dbReference type="AlphaFoldDB" id="A0A926FDY0"/>
<gene>
    <name evidence="4" type="ORF">H8706_11270</name>
</gene>
<dbReference type="SUPFAM" id="SSF47413">
    <property type="entry name" value="lambda repressor-like DNA-binding domains"/>
    <property type="match status" value="1"/>
</dbReference>
<dbReference type="EMBL" id="JACRTE010000030">
    <property type="protein sequence ID" value="MBC8597437.1"/>
    <property type="molecule type" value="Genomic_DNA"/>
</dbReference>
<comment type="caution">
    <text evidence="4">The sequence shown here is derived from an EMBL/GenBank/DDBJ whole genome shotgun (WGS) entry which is preliminary data.</text>
</comment>
<proteinExistence type="predicted"/>
<dbReference type="Gene3D" id="1.10.260.40">
    <property type="entry name" value="lambda repressor-like DNA-binding domains"/>
    <property type="match status" value="1"/>
</dbReference>
<dbReference type="SMART" id="SM00530">
    <property type="entry name" value="HTH_XRE"/>
    <property type="match status" value="1"/>
</dbReference>
<dbReference type="InterPro" id="IPR050807">
    <property type="entry name" value="TransReg_Diox_bact_type"/>
</dbReference>
<dbReference type="RefSeq" id="WP_262432710.1">
    <property type="nucleotide sequence ID" value="NZ_JACRTE010000030.1"/>
</dbReference>
<dbReference type="CDD" id="cd00093">
    <property type="entry name" value="HTH_XRE"/>
    <property type="match status" value="1"/>
</dbReference>
<reference evidence="4" key="1">
    <citation type="submission" date="2020-08" db="EMBL/GenBank/DDBJ databases">
        <title>Genome public.</title>
        <authorList>
            <person name="Liu C."/>
            <person name="Sun Q."/>
        </authorList>
    </citation>
    <scope>NUCLEOTIDE SEQUENCE</scope>
    <source>
        <strain evidence="4">NSJ-50</strain>
    </source>
</reference>
<dbReference type="GO" id="GO:0003700">
    <property type="term" value="F:DNA-binding transcription factor activity"/>
    <property type="evidence" value="ECO:0007669"/>
    <property type="project" value="TreeGrafter"/>
</dbReference>
<sequence length="211" mass="23905">MTIGEKIKYFRTRIGITQAKLAELSGIHPVSIRKYETNKMVPQSPQIDRIAEALGISSFAIAGFENNIRLETIGDFMGLLIMLIKTKIVVVNGERGADDIYKPETVSFEVNPLISQFFNANISEKEFNAKDIMYHLKRKNLLQDLLSWEKINYGYEKCAAKYSDTPDKNTQAALEQLKNDKEAIEMELQRSGILLDTKDGISVKIPPDIFN</sequence>
<evidence type="ECO:0000256" key="2">
    <source>
        <dbReference type="SAM" id="Coils"/>
    </source>
</evidence>